<dbReference type="EMBL" id="JABFDY010000016">
    <property type="protein sequence ID" value="KAF7695845.1"/>
    <property type="molecule type" value="Genomic_DNA"/>
</dbReference>
<name>A0A8T0AVR1_SILME</name>
<dbReference type="Proteomes" id="UP000606274">
    <property type="component" value="Unassembled WGS sequence"/>
</dbReference>
<reference evidence="1" key="1">
    <citation type="submission" date="2020-08" db="EMBL/GenBank/DDBJ databases">
        <title>Chromosome-level assembly of Southern catfish (Silurus meridionalis) provides insights into visual adaptation to the nocturnal and benthic lifestyles.</title>
        <authorList>
            <person name="Zhang Y."/>
            <person name="Wang D."/>
            <person name="Peng Z."/>
        </authorList>
    </citation>
    <scope>NUCLEOTIDE SEQUENCE</scope>
    <source>
        <strain evidence="1">SWU-2019-XX</strain>
        <tissue evidence="1">Muscle</tissue>
    </source>
</reference>
<evidence type="ECO:0000313" key="1">
    <source>
        <dbReference type="EMBL" id="KAF7695845.1"/>
    </source>
</evidence>
<accession>A0A8T0AVR1</accession>
<evidence type="ECO:0000313" key="2">
    <source>
        <dbReference type="Proteomes" id="UP000606274"/>
    </source>
</evidence>
<feature type="non-terminal residue" evidence="1">
    <location>
        <position position="1"/>
    </location>
</feature>
<comment type="caution">
    <text evidence="1">The sequence shown here is derived from an EMBL/GenBank/DDBJ whole genome shotgun (WGS) entry which is preliminary data.</text>
</comment>
<dbReference type="AlphaFoldDB" id="A0A8T0AVR1"/>
<organism evidence="1 2">
    <name type="scientific">Silurus meridionalis</name>
    <name type="common">Southern catfish</name>
    <name type="synonym">Silurus soldatovi meridionalis</name>
    <dbReference type="NCBI Taxonomy" id="175797"/>
    <lineage>
        <taxon>Eukaryota</taxon>
        <taxon>Metazoa</taxon>
        <taxon>Chordata</taxon>
        <taxon>Craniata</taxon>
        <taxon>Vertebrata</taxon>
        <taxon>Euteleostomi</taxon>
        <taxon>Actinopterygii</taxon>
        <taxon>Neopterygii</taxon>
        <taxon>Teleostei</taxon>
        <taxon>Ostariophysi</taxon>
        <taxon>Siluriformes</taxon>
        <taxon>Siluridae</taxon>
        <taxon>Silurus</taxon>
    </lineage>
</organism>
<sequence>GVATADHLSPYPPVLYICLFYTNYLHVFPHHIHEPPPWSSSFPPTWWLHPQHSPTDIPHVPPLHMSKTSQSRLPHLVTKTSYIGCPSNKLISNLVHRRHSQRKPQHLQLCYLQLHLLSFTQCHCL</sequence>
<gene>
    <name evidence="1" type="ORF">HF521_005939</name>
</gene>
<protein>
    <submittedName>
        <fullName evidence="1">Uncharacterized protein</fullName>
    </submittedName>
</protein>
<proteinExistence type="predicted"/>
<keyword evidence="2" id="KW-1185">Reference proteome</keyword>